<evidence type="ECO:0000256" key="1">
    <source>
        <dbReference type="SAM" id="MobiDB-lite"/>
    </source>
</evidence>
<feature type="region of interest" description="Disordered" evidence="1">
    <location>
        <begin position="437"/>
        <end position="483"/>
    </location>
</feature>
<dbReference type="EMBL" id="JARKIB010000254">
    <property type="protein sequence ID" value="KAJ7719278.1"/>
    <property type="molecule type" value="Genomic_DNA"/>
</dbReference>
<feature type="compositionally biased region" description="Acidic residues" evidence="1">
    <location>
        <begin position="448"/>
        <end position="483"/>
    </location>
</feature>
<evidence type="ECO:0000313" key="2">
    <source>
        <dbReference type="EMBL" id="KAJ7719278.1"/>
    </source>
</evidence>
<gene>
    <name evidence="2" type="ORF">B0H16DRAFT_1606987</name>
</gene>
<protein>
    <submittedName>
        <fullName evidence="2">Uncharacterized protein</fullName>
    </submittedName>
</protein>
<organism evidence="2 3">
    <name type="scientific">Mycena metata</name>
    <dbReference type="NCBI Taxonomy" id="1033252"/>
    <lineage>
        <taxon>Eukaryota</taxon>
        <taxon>Fungi</taxon>
        <taxon>Dikarya</taxon>
        <taxon>Basidiomycota</taxon>
        <taxon>Agaricomycotina</taxon>
        <taxon>Agaricomycetes</taxon>
        <taxon>Agaricomycetidae</taxon>
        <taxon>Agaricales</taxon>
        <taxon>Marasmiineae</taxon>
        <taxon>Mycenaceae</taxon>
        <taxon>Mycena</taxon>
    </lineage>
</organism>
<accession>A0AAD7HFQ9</accession>
<evidence type="ECO:0000313" key="3">
    <source>
        <dbReference type="Proteomes" id="UP001215598"/>
    </source>
</evidence>
<dbReference type="AlphaFoldDB" id="A0AAD7HFQ9"/>
<sequence>MGQSLAQPSHPPGMDTRPMSELHLTEAEYAEYKTHYASDTMYKTVYGRSRNLRVIAFNEDTKAVFRTCNPDGHDYVEVPWSDMDSVKWIAQRIEDKIRVSFHHWYLATADGVVFKTFGELVGSTAAFQVPGQVVLTLLMPTDLATFAAAHLKQHKWKKTVAAPCTSRGELEECVAEFHLIDAQPSPGWAMYRGQRKAADKCIEEALEHYAGDERPQIYDKIEAAVADVLELTDLGDQEDAIHDCIVPLSVELGDYGWGNVSHAEVFSRVYSPTKPTAVDVYLEYHYRTRYESVEFYCNVYYRLEPINDTKLNLSTPRGPNKMNGFYPVFEMGLADIPPGRRWRAIDERTFSISTTQTRALHSILFGDTSGSDSGGLADKISVREMLQLLLASVGISFYAASDPNDEDDQDEFIMGDLRWEGLEGSERWLGRKIRSVAGDVPMNHGGEESEDGNPEDDDEDDEYDSDEDEEEDEAEDEEDEEED</sequence>
<comment type="caution">
    <text evidence="2">The sequence shown here is derived from an EMBL/GenBank/DDBJ whole genome shotgun (WGS) entry which is preliminary data.</text>
</comment>
<proteinExistence type="predicted"/>
<keyword evidence="3" id="KW-1185">Reference proteome</keyword>
<dbReference type="Proteomes" id="UP001215598">
    <property type="component" value="Unassembled WGS sequence"/>
</dbReference>
<name>A0AAD7HFQ9_9AGAR</name>
<reference evidence="2" key="1">
    <citation type="submission" date="2023-03" db="EMBL/GenBank/DDBJ databases">
        <title>Massive genome expansion in bonnet fungi (Mycena s.s.) driven by repeated elements and novel gene families across ecological guilds.</title>
        <authorList>
            <consortium name="Lawrence Berkeley National Laboratory"/>
            <person name="Harder C.B."/>
            <person name="Miyauchi S."/>
            <person name="Viragh M."/>
            <person name="Kuo A."/>
            <person name="Thoen E."/>
            <person name="Andreopoulos B."/>
            <person name="Lu D."/>
            <person name="Skrede I."/>
            <person name="Drula E."/>
            <person name="Henrissat B."/>
            <person name="Morin E."/>
            <person name="Kohler A."/>
            <person name="Barry K."/>
            <person name="LaButti K."/>
            <person name="Morin E."/>
            <person name="Salamov A."/>
            <person name="Lipzen A."/>
            <person name="Mereny Z."/>
            <person name="Hegedus B."/>
            <person name="Baldrian P."/>
            <person name="Stursova M."/>
            <person name="Weitz H."/>
            <person name="Taylor A."/>
            <person name="Grigoriev I.V."/>
            <person name="Nagy L.G."/>
            <person name="Martin F."/>
            <person name="Kauserud H."/>
        </authorList>
    </citation>
    <scope>NUCLEOTIDE SEQUENCE</scope>
    <source>
        <strain evidence="2">CBHHK182m</strain>
    </source>
</reference>